<dbReference type="InterPro" id="IPR012337">
    <property type="entry name" value="RNaseH-like_sf"/>
</dbReference>
<dbReference type="PANTHER" id="PTHR45913:SF19">
    <property type="entry name" value="LOW QUALITY PROTEIN: ZINC FINGER BED DOMAIN-CONTAINING PROTEIN 5-LIKE"/>
    <property type="match status" value="1"/>
</dbReference>
<reference evidence="1 2" key="1">
    <citation type="submission" date="2019-08" db="EMBL/GenBank/DDBJ databases">
        <authorList>
            <person name="Alioto T."/>
            <person name="Alioto T."/>
            <person name="Gomez Garrido J."/>
        </authorList>
    </citation>
    <scope>NUCLEOTIDE SEQUENCE [LARGE SCALE GENOMIC DNA]</scope>
</reference>
<evidence type="ECO:0000313" key="1">
    <source>
        <dbReference type="EMBL" id="VVC46362.1"/>
    </source>
</evidence>
<accession>A0A5E4NN21</accession>
<dbReference type="PANTHER" id="PTHR45913">
    <property type="entry name" value="EPM2A-INTERACTING PROTEIN 1"/>
    <property type="match status" value="1"/>
</dbReference>
<protein>
    <submittedName>
        <fullName evidence="1">Ribonuclease H-like domain</fullName>
    </submittedName>
</protein>
<keyword evidence="2" id="KW-1185">Reference proteome</keyword>
<dbReference type="Proteomes" id="UP000325440">
    <property type="component" value="Unassembled WGS sequence"/>
</dbReference>
<organism evidence="1 2">
    <name type="scientific">Cinara cedri</name>
    <dbReference type="NCBI Taxonomy" id="506608"/>
    <lineage>
        <taxon>Eukaryota</taxon>
        <taxon>Metazoa</taxon>
        <taxon>Ecdysozoa</taxon>
        <taxon>Arthropoda</taxon>
        <taxon>Hexapoda</taxon>
        <taxon>Insecta</taxon>
        <taxon>Pterygota</taxon>
        <taxon>Neoptera</taxon>
        <taxon>Paraneoptera</taxon>
        <taxon>Hemiptera</taxon>
        <taxon>Sternorrhyncha</taxon>
        <taxon>Aphidomorpha</taxon>
        <taxon>Aphidoidea</taxon>
        <taxon>Aphididae</taxon>
        <taxon>Lachninae</taxon>
        <taxon>Cinara</taxon>
    </lineage>
</organism>
<name>A0A5E4NN21_9HEMI</name>
<proteinExistence type="predicted"/>
<dbReference type="SUPFAM" id="SSF53098">
    <property type="entry name" value="Ribonuclease H-like"/>
    <property type="match status" value="1"/>
</dbReference>
<dbReference type="EMBL" id="CABPRJ010002479">
    <property type="protein sequence ID" value="VVC46362.1"/>
    <property type="molecule type" value="Genomic_DNA"/>
</dbReference>
<sequence length="258" mass="30487">MSSELHEVSSDVIKIINNIRNKALNSRLFESFCEEMGSQYTHLLLHAEIRWLSKGKILRRLFALRDEIKLFFQQQNNLKFQELLFNDQLISKLAYLTDIFSLLNELNISMQGQLKDVFTVRDKIDAIKKILLRQTQLTEEDLQMFQHFDEHMKEKDVNQEMVAIVQQHIESLAESFANNENNKLNMSEKDSFINLSSDSKLKTKFLELSKYHFWLYVKNEYPLMSEKLEISKALLLTVTSLEPKLHDILQNMQKQMSH</sequence>
<dbReference type="AlphaFoldDB" id="A0A5E4NN21"/>
<gene>
    <name evidence="1" type="ORF">CINCED_3A001290</name>
</gene>
<evidence type="ECO:0000313" key="2">
    <source>
        <dbReference type="Proteomes" id="UP000325440"/>
    </source>
</evidence>
<dbReference type="OrthoDB" id="1101576at2759"/>